<evidence type="ECO:0000256" key="2">
    <source>
        <dbReference type="SAM" id="Phobius"/>
    </source>
</evidence>
<reference evidence="3 4" key="1">
    <citation type="submission" date="2020-07" db="EMBL/GenBank/DDBJ databases">
        <title>Halophilic bacteria isolated from french cheeses.</title>
        <authorList>
            <person name="Kothe C.I."/>
            <person name="Farah-Kraiem B."/>
            <person name="Renault P."/>
            <person name="Dridi B."/>
        </authorList>
    </citation>
    <scope>NUCLEOTIDE SEQUENCE [LARGE SCALE GENOMIC DNA]</scope>
    <source>
        <strain evidence="3 4">FME16</strain>
    </source>
</reference>
<accession>A0ABR9FEL3</accession>
<dbReference type="EMBL" id="RRZC01000021">
    <property type="protein sequence ID" value="MBE0404942.1"/>
    <property type="molecule type" value="Genomic_DNA"/>
</dbReference>
<organism evidence="3 4">
    <name type="scientific">Halomonas citrativorans</name>
    <dbReference type="NCBI Taxonomy" id="2742612"/>
    <lineage>
        <taxon>Bacteria</taxon>
        <taxon>Pseudomonadati</taxon>
        <taxon>Pseudomonadota</taxon>
        <taxon>Gammaproteobacteria</taxon>
        <taxon>Oceanospirillales</taxon>
        <taxon>Halomonadaceae</taxon>
        <taxon>Halomonas</taxon>
    </lineage>
</organism>
<name>A0ABR9FEL3_9GAMM</name>
<dbReference type="Proteomes" id="UP000754821">
    <property type="component" value="Unassembled WGS sequence"/>
</dbReference>
<feature type="compositionally biased region" description="Low complexity" evidence="1">
    <location>
        <begin position="151"/>
        <end position="166"/>
    </location>
</feature>
<sequence length="366" mass="39206">MRKVELRPLSDLKPGYAQLVMIGGTPPSEGLSVDIQRNQDEHFLQADGKWGSHSFKFTLPTLQTNADGHSTAVVDEQIVDPLIENPHATNMVRFYAADGTELGRARLKLARDLMPSGASGSTPSLAAGAALHSPAAPEPEPEPDPIPVEPSPAEVTTPAPEAPQTAKKGNKRWLWIVLAIVLLALLAAAAWFGLAMRNAPSDAASEAEQEESQPEQPLEEEPAAPEPEPEPESEPEAEIAPVGEEGPAEGIAAPCSLQRMTEQGELEFIQSCTSAGIDSDVMLSVIDDALANERCGIARRLYAHEALNGDIDAALGYARQFDPEQHASSTCFPEADAETAIFWYETAQGIDATNPEANQRLEELQP</sequence>
<feature type="region of interest" description="Disordered" evidence="1">
    <location>
        <begin position="114"/>
        <end position="167"/>
    </location>
</feature>
<evidence type="ECO:0000313" key="4">
    <source>
        <dbReference type="Proteomes" id="UP000754821"/>
    </source>
</evidence>
<proteinExistence type="predicted"/>
<feature type="transmembrane region" description="Helical" evidence="2">
    <location>
        <begin position="173"/>
        <end position="194"/>
    </location>
</feature>
<comment type="caution">
    <text evidence="3">The sequence shown here is derived from an EMBL/GenBank/DDBJ whole genome shotgun (WGS) entry which is preliminary data.</text>
</comment>
<keyword evidence="2" id="KW-1133">Transmembrane helix</keyword>
<feature type="region of interest" description="Disordered" evidence="1">
    <location>
        <begin position="202"/>
        <end position="240"/>
    </location>
</feature>
<keyword evidence="2" id="KW-0472">Membrane</keyword>
<protein>
    <submittedName>
        <fullName evidence="3">Uncharacterized protein</fullName>
    </submittedName>
</protein>
<evidence type="ECO:0000256" key="1">
    <source>
        <dbReference type="SAM" id="MobiDB-lite"/>
    </source>
</evidence>
<evidence type="ECO:0000313" key="3">
    <source>
        <dbReference type="EMBL" id="MBE0404942.1"/>
    </source>
</evidence>
<gene>
    <name evidence="3" type="ORF">EI163_15485</name>
</gene>
<keyword evidence="2" id="KW-0812">Transmembrane</keyword>
<feature type="compositionally biased region" description="Low complexity" evidence="1">
    <location>
        <begin position="123"/>
        <end position="135"/>
    </location>
</feature>
<feature type="compositionally biased region" description="Acidic residues" evidence="1">
    <location>
        <begin position="205"/>
        <end position="237"/>
    </location>
</feature>
<dbReference type="RefSeq" id="WP_192528419.1">
    <property type="nucleotide sequence ID" value="NZ_JABUYX010000004.1"/>
</dbReference>
<keyword evidence="4" id="KW-1185">Reference proteome</keyword>